<feature type="compositionally biased region" description="Low complexity" evidence="1">
    <location>
        <begin position="137"/>
        <end position="149"/>
    </location>
</feature>
<feature type="signal peptide" evidence="2">
    <location>
        <begin position="1"/>
        <end position="29"/>
    </location>
</feature>
<gene>
    <name evidence="3" type="ORF">CI1B_39320</name>
</gene>
<feature type="region of interest" description="Disordered" evidence="1">
    <location>
        <begin position="137"/>
        <end position="166"/>
    </location>
</feature>
<comment type="caution">
    <text evidence="3">The sequence shown here is derived from an EMBL/GenBank/DDBJ whole genome shotgun (WGS) entry which is preliminary data.</text>
</comment>
<keyword evidence="4" id="KW-1185">Reference proteome</keyword>
<keyword evidence="2" id="KW-0732">Signal</keyword>
<sequence>MQNMVRHGFRTALFSSLLLSALGSTVALAQSGSSGGSVGNDEKSLSGSRETPRAIESSRPARRSRHEAEEPRRAARKSGGGGSVDGAWVVTSVGCGGTSTGAVVITSGRIIGEGLTGSVSASGAARSVFQANGLTSIGSGRVSGRSGAGTFRRSDGCSGTWSAIKQ</sequence>
<dbReference type="EMBL" id="CAADFC020000016">
    <property type="protein sequence ID" value="VIO72288.1"/>
    <property type="molecule type" value="Genomic_DNA"/>
</dbReference>
<evidence type="ECO:0000313" key="3">
    <source>
        <dbReference type="EMBL" id="VIO72288.1"/>
    </source>
</evidence>
<evidence type="ECO:0000256" key="1">
    <source>
        <dbReference type="SAM" id="MobiDB-lite"/>
    </source>
</evidence>
<evidence type="ECO:0000256" key="2">
    <source>
        <dbReference type="SAM" id="SignalP"/>
    </source>
</evidence>
<evidence type="ECO:0000313" key="4">
    <source>
        <dbReference type="Proteomes" id="UP000328092"/>
    </source>
</evidence>
<reference evidence="3" key="1">
    <citation type="submission" date="2019-02" db="EMBL/GenBank/DDBJ databases">
        <authorList>
            <person name="Pothier F.J."/>
        </authorList>
    </citation>
    <scope>NUCLEOTIDE SEQUENCE</scope>
    <source>
        <strain evidence="3">CI-1B</strain>
    </source>
</reference>
<feature type="chain" id="PRO_5021373827" description="Secreted protein" evidence="2">
    <location>
        <begin position="30"/>
        <end position="166"/>
    </location>
</feature>
<name>A0A508TFV6_9BRAD</name>
<protein>
    <recommendedName>
        <fullName evidence="5">Secreted protein</fullName>
    </recommendedName>
</protein>
<feature type="region of interest" description="Disordered" evidence="1">
    <location>
        <begin position="29"/>
        <end position="85"/>
    </location>
</feature>
<feature type="compositionally biased region" description="Polar residues" evidence="1">
    <location>
        <begin position="157"/>
        <end position="166"/>
    </location>
</feature>
<accession>A0A508TFV6</accession>
<proteinExistence type="predicted"/>
<dbReference type="AlphaFoldDB" id="A0A508TFV6"/>
<evidence type="ECO:0008006" key="5">
    <source>
        <dbReference type="Google" id="ProtNLM"/>
    </source>
</evidence>
<dbReference type="Proteomes" id="UP000328092">
    <property type="component" value="Unassembled WGS sequence"/>
</dbReference>
<organism evidence="3 4">
    <name type="scientific">Bradyrhizobium ivorense</name>
    <dbReference type="NCBI Taxonomy" id="2511166"/>
    <lineage>
        <taxon>Bacteria</taxon>
        <taxon>Pseudomonadati</taxon>
        <taxon>Pseudomonadota</taxon>
        <taxon>Alphaproteobacteria</taxon>
        <taxon>Hyphomicrobiales</taxon>
        <taxon>Nitrobacteraceae</taxon>
        <taxon>Bradyrhizobium</taxon>
    </lineage>
</organism>
<dbReference type="RefSeq" id="WP_139861219.1">
    <property type="nucleotide sequence ID" value="NZ_CAADFC020000016.1"/>
</dbReference>